<evidence type="ECO:0000256" key="1">
    <source>
        <dbReference type="SAM" id="MobiDB-lite"/>
    </source>
</evidence>
<evidence type="ECO:0000313" key="4">
    <source>
        <dbReference type="Proteomes" id="UP000216451"/>
    </source>
</evidence>
<organism evidence="3 4">
    <name type="scientific">Bifidobacterium aquikefiri</name>
    <dbReference type="NCBI Taxonomy" id="1653207"/>
    <lineage>
        <taxon>Bacteria</taxon>
        <taxon>Bacillati</taxon>
        <taxon>Actinomycetota</taxon>
        <taxon>Actinomycetes</taxon>
        <taxon>Bifidobacteriales</taxon>
        <taxon>Bifidobacteriaceae</taxon>
        <taxon>Bifidobacterium</taxon>
    </lineage>
</organism>
<reference evidence="3 4" key="1">
    <citation type="journal article" date="2017" name="BMC Genomics">
        <title>Comparative genomic and phylogenomic analyses of the Bifidobacteriaceae family.</title>
        <authorList>
            <person name="Lugli G.A."/>
            <person name="Milani C."/>
            <person name="Turroni F."/>
            <person name="Duranti S."/>
            <person name="Mancabelli L."/>
            <person name="Mangifesta M."/>
            <person name="Ferrario C."/>
            <person name="Modesto M."/>
            <person name="Mattarelli P."/>
            <person name="Jiri K."/>
            <person name="van Sinderen D."/>
            <person name="Ventura M."/>
        </authorList>
    </citation>
    <scope>NUCLEOTIDE SEQUENCE [LARGE SCALE GENOMIC DNA]</scope>
    <source>
        <strain evidence="3 4">LMG 28769</strain>
    </source>
</reference>
<evidence type="ECO:0000313" key="3">
    <source>
        <dbReference type="EMBL" id="OZG65145.1"/>
    </source>
</evidence>
<feature type="region of interest" description="Disordered" evidence="1">
    <location>
        <begin position="1"/>
        <end position="43"/>
    </location>
</feature>
<dbReference type="RefSeq" id="WP_094695084.1">
    <property type="nucleotide sequence ID" value="NZ_JBDNVC010000012.1"/>
</dbReference>
<dbReference type="OrthoDB" id="3239175at2"/>
<feature type="compositionally biased region" description="Basic and acidic residues" evidence="1">
    <location>
        <begin position="17"/>
        <end position="30"/>
    </location>
</feature>
<dbReference type="Proteomes" id="UP000216451">
    <property type="component" value="Unassembled WGS sequence"/>
</dbReference>
<keyword evidence="4" id="KW-1185">Reference proteome</keyword>
<protein>
    <submittedName>
        <fullName evidence="3">Uncharacterized protein</fullName>
    </submittedName>
</protein>
<dbReference type="GeneID" id="98296527"/>
<gene>
    <name evidence="3" type="ORF">BAQU_1885</name>
</gene>
<accession>A0A261G1N3</accession>
<keyword evidence="2" id="KW-1133">Transmembrane helix</keyword>
<comment type="caution">
    <text evidence="3">The sequence shown here is derived from an EMBL/GenBank/DDBJ whole genome shotgun (WGS) entry which is preliminary data.</text>
</comment>
<feature type="transmembrane region" description="Helical" evidence="2">
    <location>
        <begin position="73"/>
        <end position="95"/>
    </location>
</feature>
<feature type="compositionally biased region" description="Polar residues" evidence="1">
    <location>
        <begin position="1"/>
        <end position="16"/>
    </location>
</feature>
<name>A0A261G1N3_9BIFI</name>
<proteinExistence type="predicted"/>
<dbReference type="EMBL" id="MWXA01000009">
    <property type="protein sequence ID" value="OZG65145.1"/>
    <property type="molecule type" value="Genomic_DNA"/>
</dbReference>
<dbReference type="AlphaFoldDB" id="A0A261G1N3"/>
<keyword evidence="2" id="KW-0812">Transmembrane</keyword>
<sequence length="274" mass="30010">MEGHNNHQTPYVSNETGSEKPCTRPDETADTHAGAVSGSGADLMPQALTRGSRIGILRSLPRAQRWEYFKDQLLKRCLAILAALCIVVFLLIHILTPSPAPKLYVAIIDNALSSSQSDELQRISAAALHLSPSRKGGVMVSSRFDLRQDGLSALQTMLSNHEIDIVIADRSSFSQLSGYGYFAPLSSKLRTNSQSADLSKDYVNFHGFDSSEHKDAFYDSSGKGVQRPYGLNISNLAQWKEIAPQQHKQDILGIAQNTRNSASVQSFVDFLCSP</sequence>
<evidence type="ECO:0000256" key="2">
    <source>
        <dbReference type="SAM" id="Phobius"/>
    </source>
</evidence>
<keyword evidence="2" id="KW-0472">Membrane</keyword>